<dbReference type="GO" id="GO:0047527">
    <property type="term" value="F:2,3-dihydroxybenzoate-serine ligase activity"/>
    <property type="evidence" value="ECO:0007669"/>
    <property type="project" value="UniProtKB-EC"/>
</dbReference>
<sequence>MHTTHTTFQLAGLRVQRLDFQPHSVSPADLLVLPHAALLNHAVPTRQAEHLAGRLAAAIALGDAGAQAVIPGIGAHREPLWPAGFIGSISHFQRTALAVAARQRASLSLVGIDGEALLDAASAQGIVDEALNPDEHATLRASGLPFALAVTLIFSAKESLFKALFPQAGDWFGFDAASVVALNAERFSLRLNYPVGPFPAGACFEAHALCSEAHLVTLVRG</sequence>
<evidence type="ECO:0000256" key="2">
    <source>
        <dbReference type="ARBA" id="ARBA00004993"/>
    </source>
</evidence>
<comment type="catalytic activity">
    <reaction evidence="11">
        <text>apo-[peptidyl-carrier protein] + CoA = holo-[peptidyl-carrier protein] + adenosine 3',5'-bisphosphate + H(+)</text>
        <dbReference type="Rhea" id="RHEA:46228"/>
        <dbReference type="Rhea" id="RHEA-COMP:11479"/>
        <dbReference type="Rhea" id="RHEA-COMP:11480"/>
        <dbReference type="ChEBI" id="CHEBI:15378"/>
        <dbReference type="ChEBI" id="CHEBI:29999"/>
        <dbReference type="ChEBI" id="CHEBI:57287"/>
        <dbReference type="ChEBI" id="CHEBI:58343"/>
        <dbReference type="ChEBI" id="CHEBI:64479"/>
    </reaction>
</comment>
<evidence type="ECO:0000256" key="11">
    <source>
        <dbReference type="ARBA" id="ARBA00049191"/>
    </source>
</evidence>
<dbReference type="EMBL" id="CP074352">
    <property type="protein sequence ID" value="UYU32905.1"/>
    <property type="molecule type" value="Genomic_DNA"/>
</dbReference>
<dbReference type="PRINTS" id="PR01399">
    <property type="entry name" value="ENTSNTHTASED"/>
</dbReference>
<feature type="domain" description="4'-phosphopantetheinyl transferase N-terminal" evidence="13">
    <location>
        <begin position="36"/>
        <end position="101"/>
    </location>
</feature>
<evidence type="ECO:0000259" key="13">
    <source>
        <dbReference type="Pfam" id="PF17837"/>
    </source>
</evidence>
<dbReference type="InterPro" id="IPR003542">
    <property type="entry name" value="Enbac_synth_compD-like"/>
</dbReference>
<evidence type="ECO:0000313" key="14">
    <source>
        <dbReference type="EMBL" id="UYU32905.1"/>
    </source>
</evidence>
<accession>A0ABY6JGD8</accession>
<dbReference type="InterPro" id="IPR037143">
    <property type="entry name" value="4-PPantetheinyl_Trfase_dom_sf"/>
</dbReference>
<dbReference type="SUPFAM" id="SSF56214">
    <property type="entry name" value="4'-phosphopantetheinyl transferase"/>
    <property type="match status" value="1"/>
</dbReference>
<organism evidence="14 15">
    <name type="scientific">Siccibacter colletis</name>
    <dbReference type="NCBI Taxonomy" id="1505757"/>
    <lineage>
        <taxon>Bacteria</taxon>
        <taxon>Pseudomonadati</taxon>
        <taxon>Pseudomonadota</taxon>
        <taxon>Gammaproteobacteria</taxon>
        <taxon>Enterobacterales</taxon>
        <taxon>Enterobacteriaceae</taxon>
        <taxon>Siccibacter</taxon>
    </lineage>
</organism>
<evidence type="ECO:0000256" key="9">
    <source>
        <dbReference type="ARBA" id="ARBA00031996"/>
    </source>
</evidence>
<dbReference type="Proteomes" id="UP001156318">
    <property type="component" value="Chromosome"/>
</dbReference>
<comment type="function">
    <text evidence="1">Involved in the biosynthesis of the siderophore enterobactin (enterochelin), which is a macrocyclic trimeric lactone of N-(2,3-dihydroxybenzoyl)-serine. The serine trilactone serves as a scaffolding for the three catechol functionalities that provide hexadentate coordination for the tightly ligated iron(2+) atoms. Plays an essential role in the assembly of the enterobactin by catalyzing the transfer of the 4'-phosphopantetheine (Ppant) moiety from coenzyme A to the apo-domains of both EntB (ArCP domain) and EntF (PCP domain) to yield their holo-forms which make them competent for the activation of 2,3-dihydroxybenzoate (DHB) and L-serine, respectively.</text>
</comment>
<comment type="pathway">
    <text evidence="2">Siderophore biosynthesis; enterobactin biosynthesis.</text>
</comment>
<feature type="domain" description="4'-phosphopantetheinyl transferase" evidence="12">
    <location>
        <begin position="110"/>
        <end position="192"/>
    </location>
</feature>
<keyword evidence="14" id="KW-0436">Ligase</keyword>
<name>A0ABY6JGD8_9ENTR</name>
<dbReference type="Pfam" id="PF17837">
    <property type="entry name" value="4PPT_N"/>
    <property type="match status" value="1"/>
</dbReference>
<comment type="catalytic activity">
    <reaction evidence="10">
        <text>apo-[aryl-carrier protein] + CoA = holo-[aryl-carrier protein] + adenosine 3',5'-bisphosphate + H(+)</text>
        <dbReference type="Rhea" id="RHEA:48404"/>
        <dbReference type="Rhea" id="RHEA-COMP:15903"/>
        <dbReference type="Rhea" id="RHEA-COMP:17557"/>
        <dbReference type="ChEBI" id="CHEBI:15378"/>
        <dbReference type="ChEBI" id="CHEBI:29999"/>
        <dbReference type="ChEBI" id="CHEBI:57287"/>
        <dbReference type="ChEBI" id="CHEBI:58343"/>
        <dbReference type="ChEBI" id="CHEBI:64479"/>
    </reaction>
</comment>
<dbReference type="RefSeq" id="WP_264385624.1">
    <property type="nucleotide sequence ID" value="NZ_CP074352.1"/>
</dbReference>
<evidence type="ECO:0000313" key="15">
    <source>
        <dbReference type="Proteomes" id="UP001156318"/>
    </source>
</evidence>
<dbReference type="Pfam" id="PF01648">
    <property type="entry name" value="ACPS"/>
    <property type="match status" value="1"/>
</dbReference>
<evidence type="ECO:0000256" key="5">
    <source>
        <dbReference type="ARBA" id="ARBA00019087"/>
    </source>
</evidence>
<evidence type="ECO:0000256" key="1">
    <source>
        <dbReference type="ARBA" id="ARBA00003937"/>
    </source>
</evidence>
<dbReference type="InterPro" id="IPR008278">
    <property type="entry name" value="4-PPantetheinyl_Trfase_dom"/>
</dbReference>
<evidence type="ECO:0000256" key="4">
    <source>
        <dbReference type="ARBA" id="ARBA00011503"/>
    </source>
</evidence>
<dbReference type="InterPro" id="IPR041354">
    <property type="entry name" value="4PPT_N"/>
</dbReference>
<evidence type="ECO:0000259" key="12">
    <source>
        <dbReference type="Pfam" id="PF01648"/>
    </source>
</evidence>
<evidence type="ECO:0000256" key="7">
    <source>
        <dbReference type="ARBA" id="ARBA00023191"/>
    </source>
</evidence>
<comment type="similarity">
    <text evidence="3">Belongs to the P-Pant transferase superfamily. EntD family.</text>
</comment>
<proteinExistence type="inferred from homology"/>
<dbReference type="NCBIfam" id="NF007604">
    <property type="entry name" value="PRK10251.1"/>
    <property type="match status" value="1"/>
</dbReference>
<dbReference type="PANTHER" id="PTHR38096">
    <property type="entry name" value="ENTEROBACTIN SYNTHASE COMPONENT D"/>
    <property type="match status" value="1"/>
</dbReference>
<comment type="subunit">
    <text evidence="4">EntB, EntD, EntE, and EntF form a multienzyme complex called enterobactin synthase.</text>
</comment>
<protein>
    <recommendedName>
        <fullName evidence="5">Enterobactin synthase component D</fullName>
    </recommendedName>
    <alternativeName>
        <fullName evidence="8">4'-phosphopantetheinyl transferase EntD</fullName>
    </alternativeName>
    <alternativeName>
        <fullName evidence="9">Enterochelin synthase D</fullName>
    </alternativeName>
</protein>
<evidence type="ECO:0000256" key="8">
    <source>
        <dbReference type="ARBA" id="ARBA00029894"/>
    </source>
</evidence>
<evidence type="ECO:0000256" key="6">
    <source>
        <dbReference type="ARBA" id="ARBA00022679"/>
    </source>
</evidence>
<evidence type="ECO:0000256" key="10">
    <source>
        <dbReference type="ARBA" id="ARBA00049176"/>
    </source>
</evidence>
<reference evidence="14 15" key="1">
    <citation type="submission" date="2021-05" db="EMBL/GenBank/DDBJ databases">
        <title>Isolation, identification, and the growth promoting effects of Pantoea dispersa strain YSD J2 from the aboveground leaves of Cyperus esculentus L.Var. Sativus.</title>
        <authorList>
            <person name="Wang S."/>
            <person name="Tang X.M."/>
            <person name="Huang Y.N."/>
        </authorList>
    </citation>
    <scope>NUCLEOTIDE SEQUENCE [LARGE SCALE GENOMIC DNA]</scope>
    <source>
        <strain evidence="15">YSD YN2</strain>
    </source>
</reference>
<evidence type="ECO:0000256" key="3">
    <source>
        <dbReference type="ARBA" id="ARBA00008342"/>
    </source>
</evidence>
<gene>
    <name evidence="14" type="primary">entD</name>
    <name evidence="14" type="ORF">KFZ77_05125</name>
</gene>
<keyword evidence="15" id="KW-1185">Reference proteome</keyword>
<keyword evidence="6" id="KW-0808">Transferase</keyword>
<keyword evidence="7" id="KW-0259">Enterobactin biosynthesis</keyword>
<dbReference type="PANTHER" id="PTHR38096:SF1">
    <property type="entry name" value="ENTEROBACTIN SYNTHASE COMPONENT D"/>
    <property type="match status" value="1"/>
</dbReference>